<evidence type="ECO:0000256" key="1">
    <source>
        <dbReference type="ARBA" id="ARBA00004442"/>
    </source>
</evidence>
<dbReference type="SUPFAM" id="SSF48452">
    <property type="entry name" value="TPR-like"/>
    <property type="match status" value="1"/>
</dbReference>
<dbReference type="EMBL" id="SNRY01000869">
    <property type="protein sequence ID" value="KAA6335684.1"/>
    <property type="molecule type" value="Genomic_DNA"/>
</dbReference>
<evidence type="ECO:0000256" key="3">
    <source>
        <dbReference type="ARBA" id="ARBA00023136"/>
    </source>
</evidence>
<accession>A0A5J4RPZ4</accession>
<dbReference type="Pfam" id="PF14322">
    <property type="entry name" value="SusD-like_3"/>
    <property type="match status" value="1"/>
</dbReference>
<gene>
    <name evidence="7" type="ORF">EZS27_016105</name>
</gene>
<dbReference type="Gene3D" id="1.25.40.390">
    <property type="match status" value="1"/>
</dbReference>
<evidence type="ECO:0000259" key="5">
    <source>
        <dbReference type="Pfam" id="PF07980"/>
    </source>
</evidence>
<feature type="domain" description="SusD-like N-terminal" evidence="6">
    <location>
        <begin position="104"/>
        <end position="221"/>
    </location>
</feature>
<evidence type="ECO:0000256" key="2">
    <source>
        <dbReference type="ARBA" id="ARBA00022729"/>
    </source>
</evidence>
<reference evidence="7" key="1">
    <citation type="submission" date="2019-03" db="EMBL/GenBank/DDBJ databases">
        <title>Single cell metagenomics reveals metabolic interactions within the superorganism composed of flagellate Streblomastix strix and complex community of Bacteroidetes bacteria on its surface.</title>
        <authorList>
            <person name="Treitli S.C."/>
            <person name="Kolisko M."/>
            <person name="Husnik F."/>
            <person name="Keeling P."/>
            <person name="Hampl V."/>
        </authorList>
    </citation>
    <scope>NUCLEOTIDE SEQUENCE</scope>
    <source>
        <strain evidence="7">STM</strain>
    </source>
</reference>
<dbReference type="InterPro" id="IPR012944">
    <property type="entry name" value="SusD_RagB_dom"/>
</dbReference>
<name>A0A5J4RPZ4_9ZZZZ</name>
<evidence type="ECO:0000313" key="7">
    <source>
        <dbReference type="EMBL" id="KAA6335684.1"/>
    </source>
</evidence>
<feature type="domain" description="RagB/SusD" evidence="5">
    <location>
        <begin position="299"/>
        <end position="583"/>
    </location>
</feature>
<keyword evidence="3" id="KW-0472">Membrane</keyword>
<sequence length="620" mass="71710">MRIKHLLCIAILGGLVASCNDLNLEPKGILGEPELFGNDYGVKKYFTRLYNYLPIEDFVYYFNTYNDGGFRPSNYWEAGKYSLGNMSGEFVNIWTGVNTDGFGYWPYDRIRDVNTFIANFPNYKDNFPEASYNSILGEAHFLRAFFYFGMAKRMGGVPIVTEVQEPFDDIETLKVPRATEYDTWKFIYEDLKIAIDNMSATSESGRANKYVAAALMSRAMLYAGTIAKYTDYLGFKSDQLAAQQGFAGIDPSKANEFFQYSYDAGKIIENSGLYSLYTSKYPDKAENFAYIFQDATSKENIFIKDYDQTAPNNTRLRHSYDALMSPQPDMSSFVGAESYPSLDLMKMYEFPDITDASGKPIRWNNRSDIRNNMEPRMRGCMYFDGDELRGKTFSIQRGLYKTFPGLSTDAQDGSNDAPINKDNENRILRNKSVTYNYNGQEITVAGAHGTYEGQDGENNSMTGAFVRKYINEAMATADVREYRSGQPWIVFRLGEIYMNQAEACYELDKKTEAFDYIAMIRDRAGCKVLRPADDSSDYSQIYGYPIDGNLKFIRDERYRELAFENHRWWDIRRWRTATVELNDWHPRVLMCYYVLDEGKYIYLDEKERYNRSWNCNRNAY</sequence>
<evidence type="ECO:0000259" key="6">
    <source>
        <dbReference type="Pfam" id="PF14322"/>
    </source>
</evidence>
<dbReference type="PROSITE" id="PS51257">
    <property type="entry name" value="PROKAR_LIPOPROTEIN"/>
    <property type="match status" value="1"/>
</dbReference>
<protein>
    <submittedName>
        <fullName evidence="7">RagB/SusD family nutrient uptake outer membrane protein</fullName>
    </submittedName>
</protein>
<comment type="subcellular location">
    <subcellularLocation>
        <location evidence="1">Cell outer membrane</location>
    </subcellularLocation>
</comment>
<keyword evidence="2" id="KW-0732">Signal</keyword>
<dbReference type="Pfam" id="PF07980">
    <property type="entry name" value="SusD_RagB"/>
    <property type="match status" value="1"/>
</dbReference>
<comment type="caution">
    <text evidence="7">The sequence shown here is derived from an EMBL/GenBank/DDBJ whole genome shotgun (WGS) entry which is preliminary data.</text>
</comment>
<dbReference type="GO" id="GO:0009279">
    <property type="term" value="C:cell outer membrane"/>
    <property type="evidence" value="ECO:0007669"/>
    <property type="project" value="UniProtKB-SubCell"/>
</dbReference>
<evidence type="ECO:0000256" key="4">
    <source>
        <dbReference type="ARBA" id="ARBA00023237"/>
    </source>
</evidence>
<dbReference type="AlphaFoldDB" id="A0A5J4RPZ4"/>
<dbReference type="InterPro" id="IPR033985">
    <property type="entry name" value="SusD-like_N"/>
</dbReference>
<dbReference type="InterPro" id="IPR011990">
    <property type="entry name" value="TPR-like_helical_dom_sf"/>
</dbReference>
<organism evidence="7">
    <name type="scientific">termite gut metagenome</name>
    <dbReference type="NCBI Taxonomy" id="433724"/>
    <lineage>
        <taxon>unclassified sequences</taxon>
        <taxon>metagenomes</taxon>
        <taxon>organismal metagenomes</taxon>
    </lineage>
</organism>
<proteinExistence type="predicted"/>
<keyword evidence="4" id="KW-0998">Cell outer membrane</keyword>